<organism evidence="7 8">
    <name type="scientific">Acinetobacter pollinis</name>
    <dbReference type="NCBI Taxonomy" id="2605270"/>
    <lineage>
        <taxon>Bacteria</taxon>
        <taxon>Pseudomonadati</taxon>
        <taxon>Pseudomonadota</taxon>
        <taxon>Gammaproteobacteria</taxon>
        <taxon>Moraxellales</taxon>
        <taxon>Moraxellaceae</taxon>
        <taxon>Acinetobacter</taxon>
    </lineage>
</organism>
<accession>A0ABU6DTF0</accession>
<dbReference type="InterPro" id="IPR020616">
    <property type="entry name" value="Thiolase_N"/>
</dbReference>
<proteinExistence type="inferred from homology"/>
<dbReference type="GO" id="GO:0003988">
    <property type="term" value="F:acetyl-CoA C-acyltransferase activity"/>
    <property type="evidence" value="ECO:0007669"/>
    <property type="project" value="UniProtKB-EC"/>
</dbReference>
<sequence>MAQPHPRDIVIVDAIRTPMANVESGFFKHTHASQLSACLVRHLIERNNFDIHDIEDVIWGSVYSENQNIGGEIRSLANLAKTTGGQTINRLDGSSMQALHTAAAQIAMHQGNIFIVGGTEDQSYTTTQHNGLSAEIFARMNGITREQQDIFTLQSHQRAWQATQNGMFEKEIMTTIGYKKNGFKTPFKHDEVIQPHLTLSDLQRYAPTFDTAQGIITDATIVQAATGASSLLLMSYEYAKLSNLKPRAVVRSMAIAGCDQAMVGYGAVPATQKALKRAGISMKNIQAIEIHESSAAEILAILKNLDLFDQQDKVNIHGGALALGHAKGNSGTRMITTLLHTMEQKKIQFGLATLSIGDGQGIATIIERV</sequence>
<dbReference type="Pfam" id="PF02803">
    <property type="entry name" value="Thiolase_C"/>
    <property type="match status" value="1"/>
</dbReference>
<dbReference type="InterPro" id="IPR020617">
    <property type="entry name" value="Thiolase_C"/>
</dbReference>
<evidence type="ECO:0000313" key="7">
    <source>
        <dbReference type="EMBL" id="MEB5476721.1"/>
    </source>
</evidence>
<dbReference type="PANTHER" id="PTHR43853">
    <property type="entry name" value="3-KETOACYL-COA THIOLASE, PEROXISOMAL"/>
    <property type="match status" value="1"/>
</dbReference>
<dbReference type="InterPro" id="IPR002155">
    <property type="entry name" value="Thiolase"/>
</dbReference>
<dbReference type="Proteomes" id="UP001339883">
    <property type="component" value="Unassembled WGS sequence"/>
</dbReference>
<evidence type="ECO:0000256" key="3">
    <source>
        <dbReference type="ARBA" id="ARBA00023315"/>
    </source>
</evidence>
<comment type="caution">
    <text evidence="7">The sequence shown here is derived from an EMBL/GenBank/DDBJ whole genome shotgun (WGS) entry which is preliminary data.</text>
</comment>
<dbReference type="PIRSF" id="PIRSF000429">
    <property type="entry name" value="Ac-CoA_Ac_transf"/>
    <property type="match status" value="1"/>
</dbReference>
<feature type="domain" description="Thiolase C-terminal" evidence="6">
    <location>
        <begin position="244"/>
        <end position="368"/>
    </location>
</feature>
<evidence type="ECO:0000256" key="4">
    <source>
        <dbReference type="RuleBase" id="RU003557"/>
    </source>
</evidence>
<dbReference type="CDD" id="cd00751">
    <property type="entry name" value="thiolase"/>
    <property type="match status" value="1"/>
</dbReference>
<dbReference type="Gene3D" id="3.40.47.10">
    <property type="match status" value="2"/>
</dbReference>
<evidence type="ECO:0000313" key="8">
    <source>
        <dbReference type="Proteomes" id="UP001339883"/>
    </source>
</evidence>
<dbReference type="InterPro" id="IPR050215">
    <property type="entry name" value="Thiolase-like_sf_Thiolase"/>
</dbReference>
<feature type="domain" description="Thiolase N-terminal" evidence="5">
    <location>
        <begin position="125"/>
        <end position="235"/>
    </location>
</feature>
<dbReference type="SUPFAM" id="SSF53901">
    <property type="entry name" value="Thiolase-like"/>
    <property type="match status" value="2"/>
</dbReference>
<evidence type="ECO:0000256" key="2">
    <source>
        <dbReference type="ARBA" id="ARBA00022679"/>
    </source>
</evidence>
<keyword evidence="3 4" id="KW-0012">Acyltransferase</keyword>
<reference evidence="7 8" key="1">
    <citation type="submission" date="2019-08" db="EMBL/GenBank/DDBJ databases">
        <title>Five species of Acinetobacter isolated from floral nectar and animal pollinators.</title>
        <authorList>
            <person name="Hendry T.A."/>
        </authorList>
    </citation>
    <scope>NUCLEOTIDE SEQUENCE [LARGE SCALE GENOMIC DNA]</scope>
    <source>
        <strain evidence="7 8">MD18.27</strain>
    </source>
</reference>
<dbReference type="Pfam" id="PF00108">
    <property type="entry name" value="Thiolase_N"/>
    <property type="match status" value="1"/>
</dbReference>
<dbReference type="EMBL" id="VTDN01000004">
    <property type="protein sequence ID" value="MEB5476721.1"/>
    <property type="molecule type" value="Genomic_DNA"/>
</dbReference>
<comment type="similarity">
    <text evidence="1 4">Belongs to the thiolase-like superfamily. Thiolase family.</text>
</comment>
<evidence type="ECO:0000259" key="5">
    <source>
        <dbReference type="Pfam" id="PF00108"/>
    </source>
</evidence>
<evidence type="ECO:0000256" key="1">
    <source>
        <dbReference type="ARBA" id="ARBA00010982"/>
    </source>
</evidence>
<protein>
    <submittedName>
        <fullName evidence="7">Acetyl-CoA C-acyltransferase</fullName>
        <ecNumber evidence="7">2.3.1.16</ecNumber>
    </submittedName>
</protein>
<keyword evidence="8" id="KW-1185">Reference proteome</keyword>
<dbReference type="RefSeq" id="WP_325775190.1">
    <property type="nucleotide sequence ID" value="NZ_VTDN01000004.1"/>
</dbReference>
<keyword evidence="2 4" id="KW-0808">Transferase</keyword>
<evidence type="ECO:0000259" key="6">
    <source>
        <dbReference type="Pfam" id="PF02803"/>
    </source>
</evidence>
<name>A0ABU6DTF0_9GAMM</name>
<dbReference type="EC" id="2.3.1.16" evidence="7"/>
<gene>
    <name evidence="7" type="primary">fadA</name>
    <name evidence="7" type="ORF">I2F25_06625</name>
</gene>
<dbReference type="PANTHER" id="PTHR43853:SF11">
    <property type="entry name" value="3-KETOACYL-COA THIOLASE FADA"/>
    <property type="match status" value="1"/>
</dbReference>
<dbReference type="InterPro" id="IPR016039">
    <property type="entry name" value="Thiolase-like"/>
</dbReference>